<evidence type="ECO:0000313" key="2">
    <source>
        <dbReference type="EMBL" id="KAK6311400.1"/>
    </source>
</evidence>
<evidence type="ECO:0000256" key="1">
    <source>
        <dbReference type="SAM" id="MobiDB-lite"/>
    </source>
</evidence>
<feature type="region of interest" description="Disordered" evidence="1">
    <location>
        <begin position="223"/>
        <end position="279"/>
    </location>
</feature>
<dbReference type="PANTHER" id="PTHR47503">
    <property type="entry name" value="PURKINJE CELL PROTEIN 2"/>
    <property type="match status" value="1"/>
</dbReference>
<dbReference type="AlphaFoldDB" id="A0AAN8LHG9"/>
<dbReference type="EMBL" id="JAGTTL010000015">
    <property type="protein sequence ID" value="KAK6311400.1"/>
    <property type="molecule type" value="Genomic_DNA"/>
</dbReference>
<dbReference type="GO" id="GO:0005085">
    <property type="term" value="F:guanyl-nucleotide exchange factor activity"/>
    <property type="evidence" value="ECO:0007669"/>
    <property type="project" value="InterPro"/>
</dbReference>
<dbReference type="InterPro" id="IPR042168">
    <property type="entry name" value="Pcp2"/>
</dbReference>
<reference evidence="2 3" key="1">
    <citation type="submission" date="2021-04" db="EMBL/GenBank/DDBJ databases">
        <authorList>
            <person name="De Guttry C."/>
            <person name="Zahm M."/>
            <person name="Klopp C."/>
            <person name="Cabau C."/>
            <person name="Louis A."/>
            <person name="Berthelot C."/>
            <person name="Parey E."/>
            <person name="Roest Crollius H."/>
            <person name="Montfort J."/>
            <person name="Robinson-Rechavi M."/>
            <person name="Bucao C."/>
            <person name="Bouchez O."/>
            <person name="Gislard M."/>
            <person name="Lluch J."/>
            <person name="Milhes M."/>
            <person name="Lampietro C."/>
            <person name="Lopez Roques C."/>
            <person name="Donnadieu C."/>
            <person name="Braasch I."/>
            <person name="Desvignes T."/>
            <person name="Postlethwait J."/>
            <person name="Bobe J."/>
            <person name="Wedekind C."/>
            <person name="Guiguen Y."/>
        </authorList>
    </citation>
    <scope>NUCLEOTIDE SEQUENCE [LARGE SCALE GENOMIC DNA]</scope>
    <source>
        <strain evidence="2">Cs_M1</strain>
        <tissue evidence="2">Blood</tissue>
    </source>
</reference>
<feature type="region of interest" description="Disordered" evidence="1">
    <location>
        <begin position="114"/>
        <end position="145"/>
    </location>
</feature>
<keyword evidence="3" id="KW-1185">Reference proteome</keyword>
<accession>A0AAN8LHG9</accession>
<feature type="compositionally biased region" description="Polar residues" evidence="1">
    <location>
        <begin position="117"/>
        <end position="141"/>
    </location>
</feature>
<organism evidence="2 3">
    <name type="scientific">Coregonus suidteri</name>
    <dbReference type="NCBI Taxonomy" id="861788"/>
    <lineage>
        <taxon>Eukaryota</taxon>
        <taxon>Metazoa</taxon>
        <taxon>Chordata</taxon>
        <taxon>Craniata</taxon>
        <taxon>Vertebrata</taxon>
        <taxon>Euteleostomi</taxon>
        <taxon>Actinopterygii</taxon>
        <taxon>Neopterygii</taxon>
        <taxon>Teleostei</taxon>
        <taxon>Protacanthopterygii</taxon>
        <taxon>Salmoniformes</taxon>
        <taxon>Salmonidae</taxon>
        <taxon>Coregoninae</taxon>
        <taxon>Coregonus</taxon>
    </lineage>
</organism>
<feature type="compositionally biased region" description="Low complexity" evidence="1">
    <location>
        <begin position="172"/>
        <end position="194"/>
    </location>
</feature>
<proteinExistence type="predicted"/>
<feature type="region of interest" description="Disordered" evidence="1">
    <location>
        <begin position="162"/>
        <end position="196"/>
    </location>
</feature>
<feature type="compositionally biased region" description="Polar residues" evidence="1">
    <location>
        <begin position="225"/>
        <end position="247"/>
    </location>
</feature>
<gene>
    <name evidence="2" type="ORF">J4Q44_G00170640</name>
</gene>
<name>A0AAN8LHG9_9TELE</name>
<dbReference type="Gene3D" id="1.25.40.10">
    <property type="entry name" value="Tetratricopeptide repeat domain"/>
    <property type="match status" value="2"/>
</dbReference>
<comment type="caution">
    <text evidence="2">The sequence shown here is derived from an EMBL/GenBank/DDBJ whole genome shotgun (WGS) entry which is preliminary data.</text>
</comment>
<protein>
    <submittedName>
        <fullName evidence="2">Uncharacterized protein</fullName>
    </submittedName>
</protein>
<evidence type="ECO:0000313" key="3">
    <source>
        <dbReference type="Proteomes" id="UP001356427"/>
    </source>
</evidence>
<dbReference type="InterPro" id="IPR003109">
    <property type="entry name" value="GoLoco_motif"/>
</dbReference>
<dbReference type="PROSITE" id="PS50877">
    <property type="entry name" value="GOLOCO"/>
    <property type="match status" value="2"/>
</dbReference>
<dbReference type="SMART" id="SM00390">
    <property type="entry name" value="GoLoco"/>
    <property type="match status" value="4"/>
</dbReference>
<dbReference type="InterPro" id="IPR011990">
    <property type="entry name" value="TPR-like_helical_dom_sf"/>
</dbReference>
<dbReference type="Pfam" id="PF02188">
    <property type="entry name" value="GoLoco"/>
    <property type="match status" value="2"/>
</dbReference>
<sequence>MMTASEVETQMGGDSILLGAPAEKDKLLTMMSHAQRGRMDEQRCVLNPTGTTPSTPKHTTTIPSGPEADHFFSLLANTQSRRLDDQRVSLPGLPGIQGSRMTVPRCSAPQIILTEGTPVTTRKSHSRPATPTHTSPQSHSQEAAPAEQDKFLAMISVTQRGRMDEQRCVLNPTRSTPSTPKHTPSSTIPSGPGSEQFFKLLANSQGRRLDDQRVSLVSLPRIWNGPQSLLSPGTQATTSKKTQSRPASPTPADCPEPGYSGRGPARSASFTPGSDRERPEVCNHRHTVYTIHLYL</sequence>
<dbReference type="Proteomes" id="UP001356427">
    <property type="component" value="Unassembled WGS sequence"/>
</dbReference>
<dbReference type="PANTHER" id="PTHR47503:SF1">
    <property type="entry name" value="PURKINJE CELL PROTEIN 2 HOMOLOG"/>
    <property type="match status" value="1"/>
</dbReference>